<dbReference type="EMBL" id="FQXV01000007">
    <property type="protein sequence ID" value="SHI05853.1"/>
    <property type="molecule type" value="Genomic_DNA"/>
</dbReference>
<dbReference type="InterPro" id="IPR003607">
    <property type="entry name" value="HD/PDEase_dom"/>
</dbReference>
<feature type="domain" description="HD-GYP" evidence="2">
    <location>
        <begin position="59"/>
        <end position="241"/>
    </location>
</feature>
<dbReference type="PANTHER" id="PTHR43155">
    <property type="entry name" value="CYCLIC DI-GMP PHOSPHODIESTERASE PA4108-RELATED"/>
    <property type="match status" value="1"/>
</dbReference>
<proteinExistence type="predicted"/>
<feature type="domain" description="HD" evidence="1">
    <location>
        <begin position="81"/>
        <end position="202"/>
    </location>
</feature>
<gene>
    <name evidence="3" type="ORF">SAMN02745823_02142</name>
</gene>
<evidence type="ECO:0000313" key="4">
    <source>
        <dbReference type="Proteomes" id="UP000183995"/>
    </source>
</evidence>
<dbReference type="Proteomes" id="UP000183995">
    <property type="component" value="Unassembled WGS sequence"/>
</dbReference>
<evidence type="ECO:0000313" key="3">
    <source>
        <dbReference type="EMBL" id="SHI05853.1"/>
    </source>
</evidence>
<dbReference type="PROSITE" id="PS51832">
    <property type="entry name" value="HD_GYP"/>
    <property type="match status" value="1"/>
</dbReference>
<sequence>MIENLNKINGLDIKESALDKEDGSTPKLLEISRELQANLKISGSSPLDSVLQAITNILCDASQNEPWWDHVYTLRHYIDWLYIHSINVSIISLMIAEALDLKPQLDDIALGAILHDIGKLAIPKKIVQKPGKLNEEEQFYMRHHCELGLSMTTGCGLSGISVDIIEQHHERLDGSGYPRGLTDAQIPLHARIVLMADVIDAMTSYRPYKKPKQIEDVVGELRREKSKYPQDILEVFRSLLL</sequence>
<dbReference type="InterPro" id="IPR006674">
    <property type="entry name" value="HD_domain"/>
</dbReference>
<dbReference type="NCBIfam" id="TIGR00277">
    <property type="entry name" value="HDIG"/>
    <property type="match status" value="1"/>
</dbReference>
<dbReference type="InterPro" id="IPR006675">
    <property type="entry name" value="HDIG_dom"/>
</dbReference>
<keyword evidence="4" id="KW-1185">Reference proteome</keyword>
<organism evidence="3 4">
    <name type="scientific">Sporobacter termitidis DSM 10068</name>
    <dbReference type="NCBI Taxonomy" id="1123282"/>
    <lineage>
        <taxon>Bacteria</taxon>
        <taxon>Bacillati</taxon>
        <taxon>Bacillota</taxon>
        <taxon>Clostridia</taxon>
        <taxon>Eubacteriales</taxon>
        <taxon>Oscillospiraceae</taxon>
        <taxon>Sporobacter</taxon>
    </lineage>
</organism>
<dbReference type="RefSeq" id="WP_073078699.1">
    <property type="nucleotide sequence ID" value="NZ_FQXV01000007.1"/>
</dbReference>
<dbReference type="SUPFAM" id="SSF109604">
    <property type="entry name" value="HD-domain/PDEase-like"/>
    <property type="match status" value="1"/>
</dbReference>
<dbReference type="OrthoDB" id="9804747at2"/>
<dbReference type="CDD" id="cd00077">
    <property type="entry name" value="HDc"/>
    <property type="match status" value="1"/>
</dbReference>
<dbReference type="Pfam" id="PF13487">
    <property type="entry name" value="HD_5"/>
    <property type="match status" value="1"/>
</dbReference>
<dbReference type="PROSITE" id="PS51831">
    <property type="entry name" value="HD"/>
    <property type="match status" value="1"/>
</dbReference>
<evidence type="ECO:0000259" key="2">
    <source>
        <dbReference type="PROSITE" id="PS51832"/>
    </source>
</evidence>
<dbReference type="AlphaFoldDB" id="A0A1M5Y2Y1"/>
<accession>A0A1M5Y2Y1</accession>
<reference evidence="3 4" key="1">
    <citation type="submission" date="2016-11" db="EMBL/GenBank/DDBJ databases">
        <authorList>
            <person name="Jaros S."/>
            <person name="Januszkiewicz K."/>
            <person name="Wedrychowicz H."/>
        </authorList>
    </citation>
    <scope>NUCLEOTIDE SEQUENCE [LARGE SCALE GENOMIC DNA]</scope>
    <source>
        <strain evidence="3 4">DSM 10068</strain>
    </source>
</reference>
<dbReference type="Gene3D" id="1.10.3210.10">
    <property type="entry name" value="Hypothetical protein af1432"/>
    <property type="match status" value="1"/>
</dbReference>
<dbReference type="PANTHER" id="PTHR43155:SF2">
    <property type="entry name" value="CYCLIC DI-GMP PHOSPHODIESTERASE PA4108"/>
    <property type="match status" value="1"/>
</dbReference>
<name>A0A1M5Y2Y1_9FIRM</name>
<dbReference type="STRING" id="1123282.SAMN02745823_02142"/>
<protein>
    <submittedName>
        <fullName evidence="3">HDIG domain-containing protein</fullName>
    </submittedName>
</protein>
<evidence type="ECO:0000259" key="1">
    <source>
        <dbReference type="PROSITE" id="PS51831"/>
    </source>
</evidence>
<dbReference type="InterPro" id="IPR037522">
    <property type="entry name" value="HD_GYP_dom"/>
</dbReference>
<dbReference type="SMART" id="SM00471">
    <property type="entry name" value="HDc"/>
    <property type="match status" value="1"/>
</dbReference>